<evidence type="ECO:0000313" key="7">
    <source>
        <dbReference type="Proteomes" id="UP001499987"/>
    </source>
</evidence>
<feature type="chain" id="PRO_5046060193" description="alpha-amylase" evidence="4">
    <location>
        <begin position="40"/>
        <end position="247"/>
    </location>
</feature>
<keyword evidence="7" id="KW-1185">Reference proteome</keyword>
<sequence length="247" mass="26013">MTFPQPHPTAARLRPLLLLPALVTALIASLLLPATAARAATGGTLGTPVHLQVTAATEYGDTVLVSGSTAELGAWDPATAVPLTTDARSYPTWSVDLLLPPGGQLTYKYLKRTAAGAVEWESIPNRSVFLSGTGGETTLSDRWNVTGEHPLTAVFTATATTSWGQALYVSGDLAELGAWDPAKAVPLSTSHAVYPEWTGIASLPPNTAVRYKLLKKNADGTVVWEDGPNHATVTPPTGTLVLHDSWR</sequence>
<dbReference type="PROSITE" id="PS51166">
    <property type="entry name" value="CBM20"/>
    <property type="match status" value="2"/>
</dbReference>
<evidence type="ECO:0000259" key="5">
    <source>
        <dbReference type="PROSITE" id="PS51166"/>
    </source>
</evidence>
<dbReference type="InterPro" id="IPR002044">
    <property type="entry name" value="CBM20"/>
</dbReference>
<reference evidence="7" key="1">
    <citation type="journal article" date="2019" name="Int. J. Syst. Evol. Microbiol.">
        <title>The Global Catalogue of Microorganisms (GCM) 10K type strain sequencing project: providing services to taxonomists for standard genome sequencing and annotation.</title>
        <authorList>
            <consortium name="The Broad Institute Genomics Platform"/>
            <consortium name="The Broad Institute Genome Sequencing Center for Infectious Disease"/>
            <person name="Wu L."/>
            <person name="Ma J."/>
        </authorList>
    </citation>
    <scope>NUCLEOTIDE SEQUENCE [LARGE SCALE GENOMIC DNA]</scope>
    <source>
        <strain evidence="7">JCM 13002</strain>
    </source>
</reference>
<protein>
    <recommendedName>
        <fullName evidence="2">alpha-amylase</fullName>
        <ecNumber evidence="2">3.2.1.1</ecNumber>
    </recommendedName>
    <alternativeName>
        <fullName evidence="3">1,4-alpha-D-glucan glucanohydrolase</fullName>
    </alternativeName>
</protein>
<comment type="caution">
    <text evidence="6">The sequence shown here is derived from an EMBL/GenBank/DDBJ whole genome shotgun (WGS) entry which is preliminary data.</text>
</comment>
<proteinExistence type="predicted"/>
<comment type="catalytic activity">
    <reaction evidence="1">
        <text>Endohydrolysis of (1-&gt;4)-alpha-D-glucosidic linkages in polysaccharides containing three or more (1-&gt;4)-alpha-linked D-glucose units.</text>
        <dbReference type="EC" id="3.2.1.1"/>
    </reaction>
</comment>
<keyword evidence="4" id="KW-0732">Signal</keyword>
<name>A0ABP4DXT4_9ACTN</name>
<evidence type="ECO:0000256" key="3">
    <source>
        <dbReference type="ARBA" id="ARBA00030238"/>
    </source>
</evidence>
<dbReference type="InterPro" id="IPR013783">
    <property type="entry name" value="Ig-like_fold"/>
</dbReference>
<dbReference type="InterPro" id="IPR010916">
    <property type="entry name" value="TonB_box_CS"/>
</dbReference>
<dbReference type="CDD" id="cd05467">
    <property type="entry name" value="CBM20"/>
    <property type="match status" value="1"/>
</dbReference>
<dbReference type="Proteomes" id="UP001499987">
    <property type="component" value="Unassembled WGS sequence"/>
</dbReference>
<accession>A0ABP4DXT4</accession>
<dbReference type="PROSITE" id="PS00430">
    <property type="entry name" value="TONB_DEPENDENT_REC_1"/>
    <property type="match status" value="1"/>
</dbReference>
<dbReference type="Pfam" id="PF00686">
    <property type="entry name" value="CBM_20"/>
    <property type="match status" value="2"/>
</dbReference>
<dbReference type="SUPFAM" id="SSF49452">
    <property type="entry name" value="Starch-binding domain-like"/>
    <property type="match status" value="2"/>
</dbReference>
<feature type="domain" description="CBM20" evidence="5">
    <location>
        <begin position="41"/>
        <end position="145"/>
    </location>
</feature>
<dbReference type="PANTHER" id="PTHR15048">
    <property type="entry name" value="STARCH-BINDING DOMAIN-CONTAINING PROTEIN 1"/>
    <property type="match status" value="1"/>
</dbReference>
<evidence type="ECO:0000313" key="6">
    <source>
        <dbReference type="EMBL" id="GAA1076679.1"/>
    </source>
</evidence>
<dbReference type="Gene3D" id="2.60.40.10">
    <property type="entry name" value="Immunoglobulins"/>
    <property type="match status" value="2"/>
</dbReference>
<gene>
    <name evidence="6" type="ORF">GCM10009663_17850</name>
</gene>
<organism evidence="6 7">
    <name type="scientific">Kitasatospora arboriphila</name>
    <dbReference type="NCBI Taxonomy" id="258052"/>
    <lineage>
        <taxon>Bacteria</taxon>
        <taxon>Bacillati</taxon>
        <taxon>Actinomycetota</taxon>
        <taxon>Actinomycetes</taxon>
        <taxon>Kitasatosporales</taxon>
        <taxon>Streptomycetaceae</taxon>
        <taxon>Kitasatospora</taxon>
    </lineage>
</organism>
<evidence type="ECO:0000256" key="4">
    <source>
        <dbReference type="SAM" id="SignalP"/>
    </source>
</evidence>
<dbReference type="EC" id="3.2.1.1" evidence="2"/>
<evidence type="ECO:0000256" key="1">
    <source>
        <dbReference type="ARBA" id="ARBA00000548"/>
    </source>
</evidence>
<dbReference type="RefSeq" id="WP_344622956.1">
    <property type="nucleotide sequence ID" value="NZ_BAAALD010000011.1"/>
</dbReference>
<dbReference type="EMBL" id="BAAALD010000011">
    <property type="protein sequence ID" value="GAA1076679.1"/>
    <property type="molecule type" value="Genomic_DNA"/>
</dbReference>
<dbReference type="InterPro" id="IPR013784">
    <property type="entry name" value="Carb-bd-like_fold"/>
</dbReference>
<dbReference type="SMART" id="SM01065">
    <property type="entry name" value="CBM_2"/>
    <property type="match status" value="2"/>
</dbReference>
<feature type="signal peptide" evidence="4">
    <location>
        <begin position="1"/>
        <end position="39"/>
    </location>
</feature>
<feature type="domain" description="CBM20" evidence="5">
    <location>
        <begin position="145"/>
        <end position="247"/>
    </location>
</feature>
<dbReference type="PANTHER" id="PTHR15048:SF0">
    <property type="entry name" value="STARCH-BINDING DOMAIN-CONTAINING PROTEIN 1"/>
    <property type="match status" value="1"/>
</dbReference>
<evidence type="ECO:0000256" key="2">
    <source>
        <dbReference type="ARBA" id="ARBA00012595"/>
    </source>
</evidence>